<evidence type="ECO:0000313" key="1">
    <source>
        <dbReference type="EMBL" id="KIL66796.1"/>
    </source>
</evidence>
<gene>
    <name evidence="1" type="ORF">M378DRAFT_160300</name>
</gene>
<name>A0A0C2XBQ9_AMAMK</name>
<reference evidence="1 2" key="1">
    <citation type="submission" date="2014-04" db="EMBL/GenBank/DDBJ databases">
        <title>Evolutionary Origins and Diversification of the Mycorrhizal Mutualists.</title>
        <authorList>
            <consortium name="DOE Joint Genome Institute"/>
            <consortium name="Mycorrhizal Genomics Consortium"/>
            <person name="Kohler A."/>
            <person name="Kuo A."/>
            <person name="Nagy L.G."/>
            <person name="Floudas D."/>
            <person name="Copeland A."/>
            <person name="Barry K.W."/>
            <person name="Cichocki N."/>
            <person name="Veneault-Fourrey C."/>
            <person name="LaButti K."/>
            <person name="Lindquist E.A."/>
            <person name="Lipzen A."/>
            <person name="Lundell T."/>
            <person name="Morin E."/>
            <person name="Murat C."/>
            <person name="Riley R."/>
            <person name="Ohm R."/>
            <person name="Sun H."/>
            <person name="Tunlid A."/>
            <person name="Henrissat B."/>
            <person name="Grigoriev I.V."/>
            <person name="Hibbett D.S."/>
            <person name="Martin F."/>
        </authorList>
    </citation>
    <scope>NUCLEOTIDE SEQUENCE [LARGE SCALE GENOMIC DNA]</scope>
    <source>
        <strain evidence="1 2">Koide BX008</strain>
    </source>
</reference>
<dbReference type="EMBL" id="KN818234">
    <property type="protein sequence ID" value="KIL66796.1"/>
    <property type="molecule type" value="Genomic_DNA"/>
</dbReference>
<dbReference type="HOGENOM" id="CLU_3068124_0_0_1"/>
<evidence type="ECO:0000313" key="2">
    <source>
        <dbReference type="Proteomes" id="UP000054549"/>
    </source>
</evidence>
<dbReference type="AlphaFoldDB" id="A0A0C2XBQ9"/>
<proteinExistence type="predicted"/>
<protein>
    <submittedName>
        <fullName evidence="1">Uncharacterized protein</fullName>
    </submittedName>
</protein>
<keyword evidence="2" id="KW-1185">Reference proteome</keyword>
<organism evidence="1 2">
    <name type="scientific">Amanita muscaria (strain Koide BX008)</name>
    <dbReference type="NCBI Taxonomy" id="946122"/>
    <lineage>
        <taxon>Eukaryota</taxon>
        <taxon>Fungi</taxon>
        <taxon>Dikarya</taxon>
        <taxon>Basidiomycota</taxon>
        <taxon>Agaricomycotina</taxon>
        <taxon>Agaricomycetes</taxon>
        <taxon>Agaricomycetidae</taxon>
        <taxon>Agaricales</taxon>
        <taxon>Pluteineae</taxon>
        <taxon>Amanitaceae</taxon>
        <taxon>Amanita</taxon>
    </lineage>
</organism>
<dbReference type="Proteomes" id="UP000054549">
    <property type="component" value="Unassembled WGS sequence"/>
</dbReference>
<sequence length="53" mass="6214">MSHPIHEHCDSHRQGLKEAMDEMKIFLMISIIKLSMGKWQAEKRQFTAQAEES</sequence>
<accession>A0A0C2XBQ9</accession>
<dbReference type="InParanoid" id="A0A0C2XBQ9"/>